<dbReference type="Pfam" id="PF04932">
    <property type="entry name" value="Wzy_C"/>
    <property type="match status" value="1"/>
</dbReference>
<dbReference type="Pfam" id="PF15864">
    <property type="entry name" value="PglL_A"/>
    <property type="match status" value="1"/>
</dbReference>
<dbReference type="EMBL" id="FR687359">
    <property type="protein sequence ID" value="CBW75949.1"/>
    <property type="molecule type" value="Genomic_DNA"/>
</dbReference>
<feature type="domain" description="Virulence factor membrane-bound polymerase C-terminal" evidence="7">
    <location>
        <begin position="408"/>
        <end position="572"/>
    </location>
</feature>
<feature type="transmembrane region" description="Helical" evidence="5">
    <location>
        <begin position="407"/>
        <end position="422"/>
    </location>
</feature>
<keyword evidence="2 5" id="KW-0812">Transmembrane</keyword>
<feature type="transmembrane region" description="Helical" evidence="5">
    <location>
        <begin position="109"/>
        <end position="131"/>
    </location>
</feature>
<keyword evidence="4 5" id="KW-0472">Membrane</keyword>
<sequence length="617" mass="68260">MRNFCIVRRFPRVQPAMPVSLSRLLTFGFLILAWILPYAVTLHTYPIPTFYAEYSALALYLLVGASIFAWVFASGERAAIDAPRVALVPLLFGALLFAQPFIIDTVQPSMNLLGGGFLLAALMATQTGYWISCLGSMQRAFNVIAYALLAGGVFAVFCQFVQLFHLENRVAPFVVSYHVQIGRRPFGNMAQANHLATYIAFALAAALYLVQQRRLRYPVWIVLSVVYTAGQALTVSRGPWLQTGVIVLAGAWMAFEARRSRVSSYGERHDTWRSLRDWMTPVLLLVIFIAVNLATRWANASFNLNLGQSAAERFQDAGQIAPRLALWKYGLAMFDMHPWFGVGWGEFPRIQYELVDKLGSVEIANNSHNIVIDLLAKTGALGLAIAVVGLLLWFVRVLRGGERIERVFGVALIGILLMHALVEYPQQYMFFLLPAWFVIGLLETSPLRAAPAAARGGQGALVLAGLVALYPIQRDYARSEVLYYGSNPYEQYRADPAVLFSAWGEYGFATLLPLDKTDLDKKLAMHRQAMALLPGETVVRRYAVLQAIAGDTDGALQTMRRLKVFADMLKDWPAQLAAVYRACDDAGSVLAPFKQALVARYGIMPAAPPEDGEDSGE</sequence>
<evidence type="ECO:0000259" key="8">
    <source>
        <dbReference type="Pfam" id="PF15864"/>
    </source>
</evidence>
<feature type="transmembrane region" description="Helical" evidence="5">
    <location>
        <begin position="85"/>
        <end position="103"/>
    </location>
</feature>
<dbReference type="InterPro" id="IPR051533">
    <property type="entry name" value="WaaL-like"/>
</dbReference>
<evidence type="ECO:0000313" key="10">
    <source>
        <dbReference type="Proteomes" id="UP000007437"/>
    </source>
</evidence>
<dbReference type="GO" id="GO:0016874">
    <property type="term" value="F:ligase activity"/>
    <property type="evidence" value="ECO:0007669"/>
    <property type="project" value="UniProtKB-KW"/>
</dbReference>
<proteinExistence type="predicted"/>
<dbReference type="Proteomes" id="UP000007437">
    <property type="component" value="Chromosome"/>
</dbReference>
<evidence type="ECO:0000259" key="7">
    <source>
        <dbReference type="Pfam" id="PF11846"/>
    </source>
</evidence>
<feature type="transmembrane region" description="Helical" evidence="5">
    <location>
        <begin position="278"/>
        <end position="298"/>
    </location>
</feature>
<feature type="transmembrane region" description="Helical" evidence="5">
    <location>
        <begin position="192"/>
        <end position="210"/>
    </location>
</feature>
<feature type="transmembrane region" description="Helical" evidence="5">
    <location>
        <begin position="240"/>
        <end position="257"/>
    </location>
</feature>
<dbReference type="HOGENOM" id="CLU_031791_1_0_4"/>
<evidence type="ECO:0000256" key="1">
    <source>
        <dbReference type="ARBA" id="ARBA00004141"/>
    </source>
</evidence>
<feature type="domain" description="Protein glycosylation ligase" evidence="8">
    <location>
        <begin position="185"/>
        <end position="209"/>
    </location>
</feature>
<evidence type="ECO:0000256" key="2">
    <source>
        <dbReference type="ARBA" id="ARBA00022692"/>
    </source>
</evidence>
<accession>E5AKZ2</accession>
<dbReference type="InterPro" id="IPR021797">
    <property type="entry name" value="Wzy_C_2"/>
</dbReference>
<feature type="transmembrane region" description="Helical" evidence="5">
    <location>
        <begin position="52"/>
        <end position="73"/>
    </location>
</feature>
<dbReference type="InterPro" id="IPR031726">
    <property type="entry name" value="PglL_A"/>
</dbReference>
<dbReference type="PANTHER" id="PTHR37422:SF13">
    <property type="entry name" value="LIPOPOLYSACCHARIDE BIOSYNTHESIS PROTEIN PA4999-RELATED"/>
    <property type="match status" value="1"/>
</dbReference>
<dbReference type="GO" id="GO:0016020">
    <property type="term" value="C:membrane"/>
    <property type="evidence" value="ECO:0007669"/>
    <property type="project" value="UniProtKB-SubCell"/>
</dbReference>
<comment type="subcellular location">
    <subcellularLocation>
        <location evidence="1">Membrane</location>
        <topology evidence="1">Multi-pass membrane protein</topology>
    </subcellularLocation>
</comment>
<feature type="transmembrane region" description="Helical" evidence="5">
    <location>
        <begin position="143"/>
        <end position="164"/>
    </location>
</feature>
<evidence type="ECO:0000259" key="6">
    <source>
        <dbReference type="Pfam" id="PF04932"/>
    </source>
</evidence>
<evidence type="ECO:0000256" key="4">
    <source>
        <dbReference type="ARBA" id="ARBA00023136"/>
    </source>
</evidence>
<keyword evidence="3 5" id="KW-1133">Transmembrane helix</keyword>
<dbReference type="PANTHER" id="PTHR37422">
    <property type="entry name" value="TEICHURONIC ACID BIOSYNTHESIS PROTEIN TUAE"/>
    <property type="match status" value="1"/>
</dbReference>
<name>E5AKZ2_MYCRK</name>
<dbReference type="STRING" id="882378.RBRH_01327"/>
<dbReference type="AlphaFoldDB" id="E5AKZ2"/>
<organism evidence="9 10">
    <name type="scientific">Mycetohabitans rhizoxinica (strain DSM 19002 / CIP 109453 / HKI 454)</name>
    <name type="common">Paraburkholderia rhizoxinica</name>
    <dbReference type="NCBI Taxonomy" id="882378"/>
    <lineage>
        <taxon>Bacteria</taxon>
        <taxon>Pseudomonadati</taxon>
        <taxon>Pseudomonadota</taxon>
        <taxon>Betaproteobacteria</taxon>
        <taxon>Burkholderiales</taxon>
        <taxon>Burkholderiaceae</taxon>
        <taxon>Mycetohabitans</taxon>
    </lineage>
</organism>
<feature type="transmembrane region" description="Helical" evidence="5">
    <location>
        <begin position="374"/>
        <end position="395"/>
    </location>
</feature>
<keyword evidence="9" id="KW-0436">Ligase</keyword>
<dbReference type="KEGG" id="brh:RBRH_01327"/>
<feature type="domain" description="O-antigen ligase-related" evidence="6">
    <location>
        <begin position="225"/>
        <end position="386"/>
    </location>
</feature>
<dbReference type="eggNOG" id="COG3307">
    <property type="taxonomic scope" value="Bacteria"/>
</dbReference>
<evidence type="ECO:0000256" key="5">
    <source>
        <dbReference type="SAM" id="Phobius"/>
    </source>
</evidence>
<feature type="transmembrane region" description="Helical" evidence="5">
    <location>
        <begin position="217"/>
        <end position="234"/>
    </location>
</feature>
<gene>
    <name evidence="9" type="ordered locus">RBRH_01327</name>
</gene>
<evidence type="ECO:0000256" key="3">
    <source>
        <dbReference type="ARBA" id="ARBA00022989"/>
    </source>
</evidence>
<dbReference type="Pfam" id="PF11846">
    <property type="entry name" value="Wzy_C_2"/>
    <property type="match status" value="1"/>
</dbReference>
<reference evidence="9 10" key="1">
    <citation type="journal article" date="2011" name="J. Bacteriol.">
        <title>Complete genome sequence of Burkholderia rhizoxinica, an endosymbiont of Rhizopus microsporus.</title>
        <authorList>
            <person name="Lackner G."/>
            <person name="Moebius N."/>
            <person name="Partida-Martinez L."/>
            <person name="Hertweck C."/>
        </authorList>
    </citation>
    <scope>NUCLEOTIDE SEQUENCE [LARGE SCALE GENOMIC DNA]</scope>
    <source>
        <strain evidence="10">DSM 19002 / CIP 109453 / HKI 454</strain>
    </source>
</reference>
<feature type="transmembrane region" description="Helical" evidence="5">
    <location>
        <begin position="21"/>
        <end position="40"/>
    </location>
</feature>
<dbReference type="InterPro" id="IPR007016">
    <property type="entry name" value="O-antigen_ligase-rel_domated"/>
</dbReference>
<evidence type="ECO:0000313" key="9">
    <source>
        <dbReference type="EMBL" id="CBW75949.1"/>
    </source>
</evidence>
<protein>
    <submittedName>
        <fullName evidence="9">O-antigen ligase</fullName>
    </submittedName>
</protein>